<protein>
    <recommendedName>
        <fullName evidence="2">B box-type domain-containing protein</fullName>
    </recommendedName>
</protein>
<dbReference type="GO" id="GO:0008270">
    <property type="term" value="F:zinc ion binding"/>
    <property type="evidence" value="ECO:0007669"/>
    <property type="project" value="UniProtKB-KW"/>
</dbReference>
<comment type="caution">
    <text evidence="3">The sequence shown here is derived from an EMBL/GenBank/DDBJ whole genome shotgun (WGS) entry which is preliminary data.</text>
</comment>
<dbReference type="Pfam" id="PF22586">
    <property type="entry name" value="ANCHR-like_BBOX"/>
    <property type="match status" value="1"/>
</dbReference>
<dbReference type="PROSITE" id="PS50119">
    <property type="entry name" value="ZF_BBOX"/>
    <property type="match status" value="1"/>
</dbReference>
<dbReference type="EMBL" id="UYJE01004528">
    <property type="protein sequence ID" value="VDI28812.1"/>
    <property type="molecule type" value="Genomic_DNA"/>
</dbReference>
<dbReference type="InterPro" id="IPR047153">
    <property type="entry name" value="TRIM45/56/19-like"/>
</dbReference>
<dbReference type="Gene3D" id="3.30.160.60">
    <property type="entry name" value="Classic Zinc Finger"/>
    <property type="match status" value="1"/>
</dbReference>
<keyword evidence="4" id="KW-1185">Reference proteome</keyword>
<name>A0A8B6E5A7_MYTGA</name>
<keyword evidence="1" id="KW-0863">Zinc-finger</keyword>
<dbReference type="PANTHER" id="PTHR25462">
    <property type="entry name" value="BONUS, ISOFORM C-RELATED"/>
    <property type="match status" value="1"/>
</dbReference>
<dbReference type="InterPro" id="IPR000315">
    <property type="entry name" value="Znf_B-box"/>
</dbReference>
<dbReference type="CDD" id="cd19757">
    <property type="entry name" value="Bbox1"/>
    <property type="match status" value="1"/>
</dbReference>
<gene>
    <name evidence="3" type="ORF">MGAL_10B043443</name>
</gene>
<evidence type="ECO:0000313" key="3">
    <source>
        <dbReference type="EMBL" id="VDI28812.1"/>
    </source>
</evidence>
<keyword evidence="1" id="KW-0479">Metal-binding</keyword>
<evidence type="ECO:0000313" key="4">
    <source>
        <dbReference type="Proteomes" id="UP000596742"/>
    </source>
</evidence>
<dbReference type="OrthoDB" id="6105938at2759"/>
<dbReference type="SMART" id="SM00336">
    <property type="entry name" value="BBOX"/>
    <property type="match status" value="1"/>
</dbReference>
<keyword evidence="1" id="KW-0862">Zinc</keyword>
<proteinExistence type="predicted"/>
<evidence type="ECO:0000259" key="2">
    <source>
        <dbReference type="PROSITE" id="PS50119"/>
    </source>
</evidence>
<organism evidence="3 4">
    <name type="scientific">Mytilus galloprovincialis</name>
    <name type="common">Mediterranean mussel</name>
    <dbReference type="NCBI Taxonomy" id="29158"/>
    <lineage>
        <taxon>Eukaryota</taxon>
        <taxon>Metazoa</taxon>
        <taxon>Spiralia</taxon>
        <taxon>Lophotrochozoa</taxon>
        <taxon>Mollusca</taxon>
        <taxon>Bivalvia</taxon>
        <taxon>Autobranchia</taxon>
        <taxon>Pteriomorphia</taxon>
        <taxon>Mytilida</taxon>
        <taxon>Mytiloidea</taxon>
        <taxon>Mytilidae</taxon>
        <taxon>Mytilinae</taxon>
        <taxon>Mytilus</taxon>
    </lineage>
</organism>
<dbReference type="PANTHER" id="PTHR25462:SF296">
    <property type="entry name" value="MEIOTIC P26, ISOFORM F"/>
    <property type="match status" value="1"/>
</dbReference>
<evidence type="ECO:0000256" key="1">
    <source>
        <dbReference type="PROSITE-ProRule" id="PRU00024"/>
    </source>
</evidence>
<sequence>MASSWTACGVCDSKEITKPSVIWCSECDKGLCAECDKHHAVSKASRKHSTLPITEYTCSKLPTVILEITHTCSKHNEKYQTYCKKHDRPCCHRCVIETHNDCKDITAINDIIKDVKSSSALYDIELVLVEVVENLEKITKDRINNLTSLKNQERRRENEFQKTPLLLQHLVRMASTALILLI</sequence>
<feature type="domain" description="B box-type" evidence="2">
    <location>
        <begin position="10"/>
        <end position="53"/>
    </location>
</feature>
<accession>A0A8B6E5A7</accession>
<dbReference type="SUPFAM" id="SSF57845">
    <property type="entry name" value="B-box zinc-binding domain"/>
    <property type="match status" value="1"/>
</dbReference>
<reference evidence="3" key="1">
    <citation type="submission" date="2018-11" db="EMBL/GenBank/DDBJ databases">
        <authorList>
            <person name="Alioto T."/>
            <person name="Alioto T."/>
        </authorList>
    </citation>
    <scope>NUCLEOTIDE SEQUENCE</scope>
</reference>
<dbReference type="Proteomes" id="UP000596742">
    <property type="component" value="Unassembled WGS sequence"/>
</dbReference>
<dbReference type="AlphaFoldDB" id="A0A8B6E5A7"/>